<keyword evidence="2" id="KW-1185">Reference proteome</keyword>
<reference evidence="1" key="1">
    <citation type="submission" date="2023-05" db="EMBL/GenBank/DDBJ databases">
        <title>Nepenthes gracilis genome sequencing.</title>
        <authorList>
            <person name="Fukushima K."/>
        </authorList>
    </citation>
    <scope>NUCLEOTIDE SEQUENCE</scope>
    <source>
        <strain evidence="1">SING2019-196</strain>
    </source>
</reference>
<evidence type="ECO:0000313" key="1">
    <source>
        <dbReference type="EMBL" id="GMH06540.1"/>
    </source>
</evidence>
<dbReference type="Proteomes" id="UP001279734">
    <property type="component" value="Unassembled WGS sequence"/>
</dbReference>
<dbReference type="AlphaFoldDB" id="A0AAD3XJB8"/>
<comment type="caution">
    <text evidence="1">The sequence shown here is derived from an EMBL/GenBank/DDBJ whole genome shotgun (WGS) entry which is preliminary data.</text>
</comment>
<dbReference type="EMBL" id="BSYO01000006">
    <property type="protein sequence ID" value="GMH06540.1"/>
    <property type="molecule type" value="Genomic_DNA"/>
</dbReference>
<proteinExistence type="predicted"/>
<accession>A0AAD3XJB8</accession>
<sequence length="76" mass="7788">MSSSGQGTPHWILAKVWGPAPVREFAPSSLLRASGQGALLCLVGAALAPNQGSMSPDLAGNLLLVFNLSSLISLMI</sequence>
<organism evidence="1 2">
    <name type="scientific">Nepenthes gracilis</name>
    <name type="common">Slender pitcher plant</name>
    <dbReference type="NCBI Taxonomy" id="150966"/>
    <lineage>
        <taxon>Eukaryota</taxon>
        <taxon>Viridiplantae</taxon>
        <taxon>Streptophyta</taxon>
        <taxon>Embryophyta</taxon>
        <taxon>Tracheophyta</taxon>
        <taxon>Spermatophyta</taxon>
        <taxon>Magnoliopsida</taxon>
        <taxon>eudicotyledons</taxon>
        <taxon>Gunneridae</taxon>
        <taxon>Pentapetalae</taxon>
        <taxon>Caryophyllales</taxon>
        <taxon>Nepenthaceae</taxon>
        <taxon>Nepenthes</taxon>
    </lineage>
</organism>
<protein>
    <submittedName>
        <fullName evidence="1">Uncharacterized protein</fullName>
    </submittedName>
</protein>
<gene>
    <name evidence="1" type="ORF">Nepgr_008380</name>
</gene>
<evidence type="ECO:0000313" key="2">
    <source>
        <dbReference type="Proteomes" id="UP001279734"/>
    </source>
</evidence>
<name>A0AAD3XJB8_NEPGR</name>